<comment type="caution">
    <text evidence="1">The sequence shown here is derived from an EMBL/GenBank/DDBJ whole genome shotgun (WGS) entry which is preliminary data.</text>
</comment>
<name>A0ABP1XBB6_BIFLI</name>
<proteinExistence type="predicted"/>
<gene>
    <name evidence="1" type="ORF">BLIC_c01192</name>
</gene>
<accession>A0ABP1XBB6</accession>
<protein>
    <submittedName>
        <fullName evidence="1">Uncharacterized protein</fullName>
    </submittedName>
</protein>
<organism evidence="1 2">
    <name type="scientific">Bifidobacterium longum subsp. infantis</name>
    <dbReference type="NCBI Taxonomy" id="1682"/>
    <lineage>
        <taxon>Bacteria</taxon>
        <taxon>Bacillati</taxon>
        <taxon>Actinomycetota</taxon>
        <taxon>Actinomycetes</taxon>
        <taxon>Bifidobacteriales</taxon>
        <taxon>Bifidobacteriaceae</taxon>
        <taxon>Bifidobacterium</taxon>
    </lineage>
</organism>
<sequence length="36" mass="3420">MSTTFAKALSGVQVTLAADAGATAIVTALKAAGIAK</sequence>
<evidence type="ECO:0000313" key="2">
    <source>
        <dbReference type="Proteomes" id="UP000043107"/>
    </source>
</evidence>
<reference evidence="1 2" key="1">
    <citation type="submission" date="2014-09" db="EMBL/GenBank/DDBJ databases">
        <authorList>
            <person name="Bertelli C."/>
        </authorList>
    </citation>
    <scope>NUCLEOTIDE SEQUENCE [LARGE SCALE GENOMIC DNA]</scope>
    <source>
        <strain evidence="1 2">BIC1401111250</strain>
    </source>
</reference>
<keyword evidence="2" id="KW-1185">Reference proteome</keyword>
<evidence type="ECO:0000313" key="1">
    <source>
        <dbReference type="EMBL" id="CEF01071.1"/>
    </source>
</evidence>
<dbReference type="Proteomes" id="UP000043107">
    <property type="component" value="Unassembled WGS sequence"/>
</dbReference>
<dbReference type="EMBL" id="CCWP01000023">
    <property type="protein sequence ID" value="CEF01071.1"/>
    <property type="molecule type" value="Genomic_DNA"/>
</dbReference>